<dbReference type="Proteomes" id="UP000642748">
    <property type="component" value="Unassembled WGS sequence"/>
</dbReference>
<feature type="domain" description="Activator of Hsp90 ATPase homologue 1/2-like C-terminal" evidence="2">
    <location>
        <begin position="25"/>
        <end position="134"/>
    </location>
</feature>
<protein>
    <recommendedName>
        <fullName evidence="2">Activator of Hsp90 ATPase homologue 1/2-like C-terminal domain-containing protein</fullName>
    </recommendedName>
</protein>
<dbReference type="InterPro" id="IPR023393">
    <property type="entry name" value="START-like_dom_sf"/>
</dbReference>
<dbReference type="Pfam" id="PF08327">
    <property type="entry name" value="AHSA1"/>
    <property type="match status" value="1"/>
</dbReference>
<gene>
    <name evidence="3" type="ORF">Raf01_11350</name>
</gene>
<name>A0A8J3QL44_9ACTN</name>
<dbReference type="InterPro" id="IPR013538">
    <property type="entry name" value="ASHA1/2-like_C"/>
</dbReference>
<organism evidence="3 4">
    <name type="scientific">Rugosimonospora africana</name>
    <dbReference type="NCBI Taxonomy" id="556532"/>
    <lineage>
        <taxon>Bacteria</taxon>
        <taxon>Bacillati</taxon>
        <taxon>Actinomycetota</taxon>
        <taxon>Actinomycetes</taxon>
        <taxon>Micromonosporales</taxon>
        <taxon>Micromonosporaceae</taxon>
        <taxon>Rugosimonospora</taxon>
    </lineage>
</organism>
<dbReference type="CDD" id="cd08899">
    <property type="entry name" value="SRPBCC_CalC_Aha1-like_6"/>
    <property type="match status" value="1"/>
</dbReference>
<proteinExistence type="inferred from homology"/>
<dbReference type="EMBL" id="BONZ01000013">
    <property type="protein sequence ID" value="GIH12963.1"/>
    <property type="molecule type" value="Genomic_DNA"/>
</dbReference>
<dbReference type="Gene3D" id="3.30.530.20">
    <property type="match status" value="1"/>
</dbReference>
<evidence type="ECO:0000313" key="3">
    <source>
        <dbReference type="EMBL" id="GIH12963.1"/>
    </source>
</evidence>
<dbReference type="SUPFAM" id="SSF55961">
    <property type="entry name" value="Bet v1-like"/>
    <property type="match status" value="1"/>
</dbReference>
<evidence type="ECO:0000256" key="1">
    <source>
        <dbReference type="ARBA" id="ARBA00006817"/>
    </source>
</evidence>
<evidence type="ECO:0000313" key="4">
    <source>
        <dbReference type="Proteomes" id="UP000642748"/>
    </source>
</evidence>
<evidence type="ECO:0000259" key="2">
    <source>
        <dbReference type="Pfam" id="PF08327"/>
    </source>
</evidence>
<accession>A0A8J3QL44</accession>
<dbReference type="AlphaFoldDB" id="A0A8J3QL44"/>
<comment type="similarity">
    <text evidence="1">Belongs to the AHA1 family.</text>
</comment>
<keyword evidence="4" id="KW-1185">Reference proteome</keyword>
<reference evidence="3" key="1">
    <citation type="submission" date="2021-01" db="EMBL/GenBank/DDBJ databases">
        <title>Whole genome shotgun sequence of Rugosimonospora africana NBRC 104875.</title>
        <authorList>
            <person name="Komaki H."/>
            <person name="Tamura T."/>
        </authorList>
    </citation>
    <scope>NUCLEOTIDE SEQUENCE</scope>
    <source>
        <strain evidence="3">NBRC 104875</strain>
    </source>
</reference>
<sequence>MLMTDGELERIDDRWRLRFSRRLAHTPEKVWRALTEPEHLAAWFPTTIEGDRAAGASLRFAHPEGKGPAFTGTMIAYQPPSLMEFEWGTDTLRFELRPDGDGTVLTLLDLFDEQGKAARDAAGWHVCLDLLGVHLDGEPAPDDRLSGWAQANADYTARFGPEAATIGPPGSAGA</sequence>
<comment type="caution">
    <text evidence="3">The sequence shown here is derived from an EMBL/GenBank/DDBJ whole genome shotgun (WGS) entry which is preliminary data.</text>
</comment>